<dbReference type="RefSeq" id="WP_045801812.1">
    <property type="nucleotide sequence ID" value="NZ_CP011071.1"/>
</dbReference>
<protein>
    <submittedName>
        <fullName evidence="1">Uncharacterized protein</fullName>
    </submittedName>
</protein>
<accession>A0A0D5YTA2</accession>
<dbReference type="EMBL" id="CP011071">
    <property type="protein sequence ID" value="AKA35124.1"/>
    <property type="molecule type" value="Genomic_DNA"/>
</dbReference>
<dbReference type="STRING" id="516051.VC82_1503"/>
<reference evidence="1 2" key="1">
    <citation type="submission" date="2015-03" db="EMBL/GenBank/DDBJ databases">
        <title>Complete genome sequence of Muricauda lutaonensis CC-HSB-11T, isolated from a coastal hot spring.</title>
        <authorList>
            <person name="Kim K.M."/>
        </authorList>
    </citation>
    <scope>NUCLEOTIDE SEQUENCE [LARGE SCALE GENOMIC DNA]</scope>
    <source>
        <strain evidence="1 2">CC-HSB-11</strain>
    </source>
</reference>
<dbReference type="Pfam" id="PF13715">
    <property type="entry name" value="CarbopepD_reg_2"/>
    <property type="match status" value="1"/>
</dbReference>
<dbReference type="HOGENOM" id="CLU_074777_0_0_10"/>
<evidence type="ECO:0000313" key="1">
    <source>
        <dbReference type="EMBL" id="AKA35124.1"/>
    </source>
</evidence>
<name>A0A0D5YTA2_9FLAO</name>
<sequence>MKTILTIPEPCHENWHSMTPTQKGRFCNSCNKEVIDFTQTPKSELARVIKKGHSICGRFKPQQLNTPLPSVSRNEFRRNAALLGFTSLLAIGTPALGQKTSEPVEAIAQIAVVGRVATESLQPPTENVVTLQGVVTDGNNPLPGAHVTIKGTRIAVQTDFDGRFKIAISDRYKNSEITLEISYIGFMTHEKKVSLSNKKVEVALTELEEDVLGGLAIVYRPNIFQRFLNLFR</sequence>
<dbReference type="Proteomes" id="UP000032726">
    <property type="component" value="Chromosome"/>
</dbReference>
<dbReference type="SUPFAM" id="SSF49464">
    <property type="entry name" value="Carboxypeptidase regulatory domain-like"/>
    <property type="match status" value="1"/>
</dbReference>
<dbReference type="OrthoDB" id="7432683at2"/>
<dbReference type="KEGG" id="mlt:VC82_1503"/>
<evidence type="ECO:0000313" key="2">
    <source>
        <dbReference type="Proteomes" id="UP000032726"/>
    </source>
</evidence>
<dbReference type="Gene3D" id="2.60.40.1120">
    <property type="entry name" value="Carboxypeptidase-like, regulatory domain"/>
    <property type="match status" value="1"/>
</dbReference>
<keyword evidence="2" id="KW-1185">Reference proteome</keyword>
<proteinExistence type="predicted"/>
<organism evidence="1 2">
    <name type="scientific">Flagellimonas lutaonensis</name>
    <dbReference type="NCBI Taxonomy" id="516051"/>
    <lineage>
        <taxon>Bacteria</taxon>
        <taxon>Pseudomonadati</taxon>
        <taxon>Bacteroidota</taxon>
        <taxon>Flavobacteriia</taxon>
        <taxon>Flavobacteriales</taxon>
        <taxon>Flavobacteriaceae</taxon>
        <taxon>Flagellimonas</taxon>
    </lineage>
</organism>
<gene>
    <name evidence="1" type="ORF">VC82_1503</name>
</gene>
<dbReference type="AlphaFoldDB" id="A0A0D5YTA2"/>
<dbReference type="InterPro" id="IPR008969">
    <property type="entry name" value="CarboxyPept-like_regulatory"/>
</dbReference>